<dbReference type="EMBL" id="JAAHFQ010000074">
    <property type="protein sequence ID" value="NER27112.1"/>
    <property type="molecule type" value="Genomic_DNA"/>
</dbReference>
<gene>
    <name evidence="6" type="ORF">F6J89_05610</name>
</gene>
<evidence type="ECO:0000256" key="1">
    <source>
        <dbReference type="ARBA" id="ARBA00001954"/>
    </source>
</evidence>
<dbReference type="PANTHER" id="PTHR10543:SF89">
    <property type="entry name" value="CAROTENOID 9,10(9',10')-CLEAVAGE DIOXYGENASE 1"/>
    <property type="match status" value="1"/>
</dbReference>
<evidence type="ECO:0000313" key="6">
    <source>
        <dbReference type="EMBL" id="NER27112.1"/>
    </source>
</evidence>
<dbReference type="AlphaFoldDB" id="A0A6B3N930"/>
<reference evidence="6" key="1">
    <citation type="submission" date="2019-11" db="EMBL/GenBank/DDBJ databases">
        <title>Genomic insights into an expanded diversity of filamentous marine cyanobacteria reveals the extraordinary biosynthetic potential of Moorea and Okeania.</title>
        <authorList>
            <person name="Ferreira Leao T."/>
            <person name="Wang M."/>
            <person name="Moss N."/>
            <person name="Da Silva R."/>
            <person name="Sanders J."/>
            <person name="Nurk S."/>
            <person name="Gurevich A."/>
            <person name="Humphrey G."/>
            <person name="Reher R."/>
            <person name="Zhu Q."/>
            <person name="Belda-Ferre P."/>
            <person name="Glukhov E."/>
            <person name="Rex R."/>
            <person name="Dorrestein P.C."/>
            <person name="Knight R."/>
            <person name="Pevzner P."/>
            <person name="Gerwick W.H."/>
            <person name="Gerwick L."/>
        </authorList>
    </citation>
    <scope>NUCLEOTIDE SEQUENCE</scope>
    <source>
        <strain evidence="6">SIO1C4</strain>
    </source>
</reference>
<name>A0A6B3N930_9CYAN</name>
<dbReference type="GO" id="GO:0016121">
    <property type="term" value="P:carotene catabolic process"/>
    <property type="evidence" value="ECO:0007669"/>
    <property type="project" value="TreeGrafter"/>
</dbReference>
<proteinExistence type="inferred from homology"/>
<protein>
    <submittedName>
        <fullName evidence="6">9-cis-epoxycarotenoid dioxygenase</fullName>
    </submittedName>
</protein>
<comment type="cofactor">
    <cofactor evidence="1">
        <name>Fe(2+)</name>
        <dbReference type="ChEBI" id="CHEBI:29033"/>
    </cofactor>
</comment>
<evidence type="ECO:0000256" key="3">
    <source>
        <dbReference type="ARBA" id="ARBA00022723"/>
    </source>
</evidence>
<dbReference type="GO" id="GO:0046872">
    <property type="term" value="F:metal ion binding"/>
    <property type="evidence" value="ECO:0007669"/>
    <property type="project" value="UniProtKB-KW"/>
</dbReference>
<accession>A0A6B3N930</accession>
<comment type="caution">
    <text evidence="6">The sequence shown here is derived from an EMBL/GenBank/DDBJ whole genome shotgun (WGS) entry which is preliminary data.</text>
</comment>
<dbReference type="InterPro" id="IPR004294">
    <property type="entry name" value="Carotenoid_Oase"/>
</dbReference>
<keyword evidence="3" id="KW-0479">Metal-binding</keyword>
<feature type="non-terminal residue" evidence="6">
    <location>
        <position position="99"/>
    </location>
</feature>
<keyword evidence="5" id="KW-0408">Iron</keyword>
<dbReference type="GO" id="GO:0010436">
    <property type="term" value="F:carotenoid dioxygenase activity"/>
    <property type="evidence" value="ECO:0007669"/>
    <property type="project" value="TreeGrafter"/>
</dbReference>
<evidence type="ECO:0000256" key="2">
    <source>
        <dbReference type="ARBA" id="ARBA00006787"/>
    </source>
</evidence>
<evidence type="ECO:0000256" key="4">
    <source>
        <dbReference type="ARBA" id="ARBA00023002"/>
    </source>
</evidence>
<sequence length="99" mass="11009">MSTPVAVNPYLEGNFAPIAQEITADELQIIGTLPPELSGMFVRNGPNPQFSPLGRYHWFDGDGMLHGVQINNGKASYLNRYIQTRGFKLEQEAGKSIWT</sequence>
<comment type="similarity">
    <text evidence="2">Belongs to the carotenoid oxygenase family.</text>
</comment>
<keyword evidence="6" id="KW-0223">Dioxygenase</keyword>
<keyword evidence="4" id="KW-0560">Oxidoreductase</keyword>
<dbReference type="Pfam" id="PF03055">
    <property type="entry name" value="RPE65"/>
    <property type="match status" value="1"/>
</dbReference>
<evidence type="ECO:0000256" key="5">
    <source>
        <dbReference type="ARBA" id="ARBA00023004"/>
    </source>
</evidence>
<organism evidence="6">
    <name type="scientific">Symploca sp. SIO1C4</name>
    <dbReference type="NCBI Taxonomy" id="2607765"/>
    <lineage>
        <taxon>Bacteria</taxon>
        <taxon>Bacillati</taxon>
        <taxon>Cyanobacteriota</taxon>
        <taxon>Cyanophyceae</taxon>
        <taxon>Coleofasciculales</taxon>
        <taxon>Coleofasciculaceae</taxon>
        <taxon>Symploca</taxon>
    </lineage>
</organism>
<dbReference type="PANTHER" id="PTHR10543">
    <property type="entry name" value="BETA-CAROTENE DIOXYGENASE"/>
    <property type="match status" value="1"/>
</dbReference>